<accession>A0A542ZA29</accession>
<comment type="caution">
    <text evidence="1">The sequence shown here is derived from an EMBL/GenBank/DDBJ whole genome shotgun (WGS) entry which is preliminary data.</text>
</comment>
<organism evidence="1 2">
    <name type="scientific">Rarobacter faecitabidus</name>
    <dbReference type="NCBI Taxonomy" id="13243"/>
    <lineage>
        <taxon>Bacteria</taxon>
        <taxon>Bacillati</taxon>
        <taxon>Actinomycetota</taxon>
        <taxon>Actinomycetes</taxon>
        <taxon>Micrococcales</taxon>
        <taxon>Rarobacteraceae</taxon>
        <taxon>Rarobacter</taxon>
    </lineage>
</organism>
<proteinExistence type="predicted"/>
<protein>
    <submittedName>
        <fullName evidence="1">Uncharacterized protein</fullName>
    </submittedName>
</protein>
<name>A0A542ZA29_RARFA</name>
<keyword evidence="2" id="KW-1185">Reference proteome</keyword>
<sequence>MAQSVAYPRPCPCPGKWLAAVVLFLVGPLMLSACSAGGGAGTTYATAMPTAASSTAMTKGGLYDPIEVAHNSHIELSEQQLNALADGEITYDEYQEAAQRMKACADAAGIYFEFMGEENQIIEYRTRSDSDALDAKFNNCYDTEFRALDVMWQDYRANWGPEAGALAECLRDMGEEPRLLYSEKIDQLTNLGIDPDDECINPKLNQGPNATADP</sequence>
<evidence type="ECO:0000313" key="1">
    <source>
        <dbReference type="EMBL" id="TQL57194.1"/>
    </source>
</evidence>
<gene>
    <name evidence="1" type="ORF">FB461_2315</name>
</gene>
<reference evidence="1 2" key="1">
    <citation type="submission" date="2019-06" db="EMBL/GenBank/DDBJ databases">
        <title>Sequencing the genomes of 1000 actinobacteria strains.</title>
        <authorList>
            <person name="Klenk H.-P."/>
        </authorList>
    </citation>
    <scope>NUCLEOTIDE SEQUENCE [LARGE SCALE GENOMIC DNA]</scope>
    <source>
        <strain evidence="1 2">DSM 4813</strain>
    </source>
</reference>
<evidence type="ECO:0000313" key="2">
    <source>
        <dbReference type="Proteomes" id="UP000315389"/>
    </source>
</evidence>
<dbReference type="EMBL" id="VFOS01000005">
    <property type="protein sequence ID" value="TQL57194.1"/>
    <property type="molecule type" value="Genomic_DNA"/>
</dbReference>
<dbReference type="AlphaFoldDB" id="A0A542ZA29"/>
<dbReference type="Proteomes" id="UP000315389">
    <property type="component" value="Unassembled WGS sequence"/>
</dbReference>